<dbReference type="PANTHER" id="PTHR34653:SF1">
    <property type="entry name" value="FLAGELLAR HOOK-BASAL BODY COMPLEX PROTEIN FLIE"/>
    <property type="match status" value="1"/>
</dbReference>
<dbReference type="PANTHER" id="PTHR34653">
    <property type="match status" value="1"/>
</dbReference>
<dbReference type="GO" id="GO:0009425">
    <property type="term" value="C:bacterial-type flagellum basal body"/>
    <property type="evidence" value="ECO:0007669"/>
    <property type="project" value="UniProtKB-SubCell"/>
</dbReference>
<proteinExistence type="inferred from homology"/>
<comment type="caution">
    <text evidence="6">The sequence shown here is derived from an EMBL/GenBank/DDBJ whole genome shotgun (WGS) entry which is preliminary data.</text>
</comment>
<dbReference type="NCBIfam" id="TIGR00205">
    <property type="entry name" value="fliE"/>
    <property type="match status" value="1"/>
</dbReference>
<gene>
    <name evidence="4" type="primary">fliE</name>
    <name evidence="6" type="ORF">GGQ92_000202</name>
</gene>
<dbReference type="GO" id="GO:0071973">
    <property type="term" value="P:bacterial-type flagellum-dependent cell motility"/>
    <property type="evidence" value="ECO:0007669"/>
    <property type="project" value="InterPro"/>
</dbReference>
<dbReference type="GO" id="GO:0003774">
    <property type="term" value="F:cytoskeletal motor activity"/>
    <property type="evidence" value="ECO:0007669"/>
    <property type="project" value="InterPro"/>
</dbReference>
<accession>A0A841RJR6</accession>
<keyword evidence="6" id="KW-0282">Flagellum</keyword>
<dbReference type="Proteomes" id="UP000572212">
    <property type="component" value="Unassembled WGS sequence"/>
</dbReference>
<dbReference type="RefSeq" id="WP_184243651.1">
    <property type="nucleotide sequence ID" value="NZ_BAAACU010000022.1"/>
</dbReference>
<evidence type="ECO:0000256" key="2">
    <source>
        <dbReference type="ARBA" id="ARBA00009272"/>
    </source>
</evidence>
<dbReference type="HAMAP" id="MF_00724">
    <property type="entry name" value="FliE"/>
    <property type="match status" value="1"/>
</dbReference>
<evidence type="ECO:0000313" key="7">
    <source>
        <dbReference type="Proteomes" id="UP000572212"/>
    </source>
</evidence>
<name>A0A841RJR6_9BACI</name>
<protein>
    <recommendedName>
        <fullName evidence="4 5">Flagellar hook-basal body complex protein FliE</fullName>
    </recommendedName>
</protein>
<dbReference type="Pfam" id="PF02049">
    <property type="entry name" value="FliE"/>
    <property type="match status" value="1"/>
</dbReference>
<evidence type="ECO:0000256" key="4">
    <source>
        <dbReference type="HAMAP-Rule" id="MF_00724"/>
    </source>
</evidence>
<dbReference type="AlphaFoldDB" id="A0A841RJR6"/>
<dbReference type="InterPro" id="IPR001624">
    <property type="entry name" value="FliE"/>
</dbReference>
<dbReference type="PRINTS" id="PR01006">
    <property type="entry name" value="FLGHOOKFLIE"/>
</dbReference>
<evidence type="ECO:0000256" key="5">
    <source>
        <dbReference type="NCBIfam" id="TIGR00205"/>
    </source>
</evidence>
<keyword evidence="6" id="KW-0969">Cilium</keyword>
<comment type="similarity">
    <text evidence="2 4">Belongs to the FliE family.</text>
</comment>
<reference evidence="6 7" key="1">
    <citation type="submission" date="2020-08" db="EMBL/GenBank/DDBJ databases">
        <title>Genomic Encyclopedia of Type Strains, Phase IV (KMG-IV): sequencing the most valuable type-strain genomes for metagenomic binning, comparative biology and taxonomic classification.</title>
        <authorList>
            <person name="Goeker M."/>
        </authorList>
    </citation>
    <scope>NUCLEOTIDE SEQUENCE [LARGE SCALE GENOMIC DNA]</scope>
    <source>
        <strain evidence="6 7">DSM 11805</strain>
    </source>
</reference>
<keyword evidence="7" id="KW-1185">Reference proteome</keyword>
<organism evidence="6 7">
    <name type="scientific">Gracilibacillus halotolerans</name>
    <dbReference type="NCBI Taxonomy" id="74386"/>
    <lineage>
        <taxon>Bacteria</taxon>
        <taxon>Bacillati</taxon>
        <taxon>Bacillota</taxon>
        <taxon>Bacilli</taxon>
        <taxon>Bacillales</taxon>
        <taxon>Bacillaceae</taxon>
        <taxon>Gracilibacillus</taxon>
    </lineage>
</organism>
<evidence type="ECO:0000256" key="3">
    <source>
        <dbReference type="ARBA" id="ARBA00023143"/>
    </source>
</evidence>
<dbReference type="EMBL" id="JACHON010000001">
    <property type="protein sequence ID" value="MBB6511435.1"/>
    <property type="molecule type" value="Genomic_DNA"/>
</dbReference>
<evidence type="ECO:0000313" key="6">
    <source>
        <dbReference type="EMBL" id="MBB6511435.1"/>
    </source>
</evidence>
<evidence type="ECO:0000256" key="1">
    <source>
        <dbReference type="ARBA" id="ARBA00004117"/>
    </source>
</evidence>
<keyword evidence="3 4" id="KW-0975">Bacterial flagellum</keyword>
<comment type="subcellular location">
    <subcellularLocation>
        <location evidence="1 4">Bacterial flagellum basal body</location>
    </subcellularLocation>
</comment>
<dbReference type="GO" id="GO:0005198">
    <property type="term" value="F:structural molecule activity"/>
    <property type="evidence" value="ECO:0007669"/>
    <property type="project" value="UniProtKB-UniRule"/>
</dbReference>
<keyword evidence="6" id="KW-0966">Cell projection</keyword>
<sequence length="103" mass="11454">MVQTNFIQPLTTLKPVNQIHKTNDLQQKAPTQEFASTLKNAIETLNASQVESDKKTEGLATGKITDLHDVTITAQKASIMLDTAVQIQRKALDAYNEVMRMQV</sequence>